<evidence type="ECO:0000256" key="1">
    <source>
        <dbReference type="SAM" id="MobiDB-lite"/>
    </source>
</evidence>
<dbReference type="Pfam" id="PF05120">
    <property type="entry name" value="GvpG"/>
    <property type="match status" value="1"/>
</dbReference>
<feature type="compositionally biased region" description="Basic and acidic residues" evidence="1">
    <location>
        <begin position="109"/>
        <end position="118"/>
    </location>
</feature>
<keyword evidence="3" id="KW-1185">Reference proteome</keyword>
<evidence type="ECO:0000313" key="2">
    <source>
        <dbReference type="EMBL" id="QNP30527.1"/>
    </source>
</evidence>
<dbReference type="InterPro" id="IPR007804">
    <property type="entry name" value="GvpG"/>
</dbReference>
<protein>
    <submittedName>
        <fullName evidence="2">Gas vesicle protein GvpG</fullName>
    </submittedName>
</protein>
<dbReference type="RefSeq" id="WP_187706904.1">
    <property type="nucleotide sequence ID" value="NZ_CP060822.1"/>
</dbReference>
<proteinExistence type="predicted"/>
<accession>A0A7H0F3B1</accession>
<gene>
    <name evidence="2" type="ORF">IAR63_05735</name>
</gene>
<dbReference type="Proteomes" id="UP000516013">
    <property type="component" value="Chromosome"/>
</dbReference>
<dbReference type="EMBL" id="CP060822">
    <property type="protein sequence ID" value="QNP30527.1"/>
    <property type="molecule type" value="Genomic_DNA"/>
</dbReference>
<dbReference type="AlphaFoldDB" id="A0A7H0F3B1"/>
<feature type="compositionally biased region" description="Acidic residues" evidence="1">
    <location>
        <begin position="81"/>
        <end position="95"/>
    </location>
</feature>
<feature type="region of interest" description="Disordered" evidence="1">
    <location>
        <begin position="80"/>
        <end position="118"/>
    </location>
</feature>
<name>A0A7H0F3B1_9CYAN</name>
<reference evidence="2 3" key="1">
    <citation type="submission" date="2020-08" db="EMBL/GenBank/DDBJ databases">
        <title>Complete genome sequence of Raphidiopsis curvispora isolated from drinking water reservoir in South Korea.</title>
        <authorList>
            <person name="Jeong J."/>
        </authorList>
    </citation>
    <scope>NUCLEOTIDE SEQUENCE [LARGE SCALE GENOMIC DNA]</scope>
    <source>
        <strain evidence="2 3">GIHE-G1</strain>
    </source>
</reference>
<evidence type="ECO:0000313" key="3">
    <source>
        <dbReference type="Proteomes" id="UP000516013"/>
    </source>
</evidence>
<dbReference type="KEGG" id="ccur:IAR63_05735"/>
<sequence>MLMKLLLSPVMGPINGVVWIAEKIQERTNTEFDDQENLHKKLLNLQLSFDLGEIGEEEFEEQEEEILLQIQALEEEKASLEQEEYLNEEEEDLIEEPQFNNISTPTIAEEDKTLVLSR</sequence>
<organism evidence="2 3">
    <name type="scientific">Cylindrospermopsis curvispora GIHE-G1</name>
    <dbReference type="NCBI Taxonomy" id="2666332"/>
    <lineage>
        <taxon>Bacteria</taxon>
        <taxon>Bacillati</taxon>
        <taxon>Cyanobacteriota</taxon>
        <taxon>Cyanophyceae</taxon>
        <taxon>Nostocales</taxon>
        <taxon>Aphanizomenonaceae</taxon>
        <taxon>Cylindrospermopsis</taxon>
    </lineage>
</organism>